<reference evidence="7 8" key="1">
    <citation type="submission" date="2017-03" db="EMBL/GenBank/DDBJ databases">
        <authorList>
            <person name="Afonso C.L."/>
            <person name="Miller P.J."/>
            <person name="Scott M.A."/>
            <person name="Spackman E."/>
            <person name="Goraichik I."/>
            <person name="Dimitrov K.M."/>
            <person name="Suarez D.L."/>
            <person name="Swayne D.E."/>
        </authorList>
    </citation>
    <scope>NUCLEOTIDE SEQUENCE [LARGE SCALE GENOMIC DNA]</scope>
    <source>
        <strain evidence="7 8">CECT 7680</strain>
    </source>
</reference>
<dbReference type="AlphaFoldDB" id="A0A1Y5R7J4"/>
<comment type="subcellular location">
    <subcellularLocation>
        <location evidence="1">Membrane</location>
        <topology evidence="1">Multi-pass membrane protein</topology>
    </subcellularLocation>
</comment>
<dbReference type="OrthoDB" id="7771437at2"/>
<feature type="transmembrane region" description="Helical" evidence="5">
    <location>
        <begin position="70"/>
        <end position="96"/>
    </location>
</feature>
<dbReference type="Proteomes" id="UP000193409">
    <property type="component" value="Unassembled WGS sequence"/>
</dbReference>
<evidence type="ECO:0000256" key="1">
    <source>
        <dbReference type="ARBA" id="ARBA00004141"/>
    </source>
</evidence>
<dbReference type="Pfam" id="PF04893">
    <property type="entry name" value="Yip1"/>
    <property type="match status" value="1"/>
</dbReference>
<evidence type="ECO:0000256" key="2">
    <source>
        <dbReference type="ARBA" id="ARBA00022692"/>
    </source>
</evidence>
<dbReference type="EMBL" id="FWFQ01000001">
    <property type="protein sequence ID" value="SLN10338.1"/>
    <property type="molecule type" value="Genomic_DNA"/>
</dbReference>
<feature type="domain" description="Yip1" evidence="6">
    <location>
        <begin position="11"/>
        <end position="157"/>
    </location>
</feature>
<protein>
    <submittedName>
        <fullName evidence="7">Yip1 domain protein</fullName>
    </submittedName>
</protein>
<keyword evidence="3 5" id="KW-1133">Transmembrane helix</keyword>
<evidence type="ECO:0000256" key="3">
    <source>
        <dbReference type="ARBA" id="ARBA00022989"/>
    </source>
</evidence>
<dbReference type="InterPro" id="IPR006977">
    <property type="entry name" value="Yip1_dom"/>
</dbReference>
<sequence length="166" mass="17929">MPVTTDIVQSYRAPRKVLRRQLDQGAGEERALAFVMIACFISFVARWPELARAVHMDPAGPDLAERMSEAFVGGVFFAPLFFYGLAALSHLVARLFGGRARWVEARLALFWALLAVSPLVLLRGLVAGFIGDSPAHVLVSTIAGVAFLIIWIAGLLEAESAPAQPA</sequence>
<feature type="transmembrane region" description="Helical" evidence="5">
    <location>
        <begin position="108"/>
        <end position="131"/>
    </location>
</feature>
<feature type="transmembrane region" description="Helical" evidence="5">
    <location>
        <begin position="31"/>
        <end position="50"/>
    </location>
</feature>
<dbReference type="RefSeq" id="WP_085866627.1">
    <property type="nucleotide sequence ID" value="NZ_FWFQ01000001.1"/>
</dbReference>
<keyword evidence="8" id="KW-1185">Reference proteome</keyword>
<evidence type="ECO:0000256" key="4">
    <source>
        <dbReference type="ARBA" id="ARBA00023136"/>
    </source>
</evidence>
<keyword evidence="2 5" id="KW-0812">Transmembrane</keyword>
<evidence type="ECO:0000256" key="5">
    <source>
        <dbReference type="SAM" id="Phobius"/>
    </source>
</evidence>
<dbReference type="GO" id="GO:0016020">
    <property type="term" value="C:membrane"/>
    <property type="evidence" value="ECO:0007669"/>
    <property type="project" value="UniProtKB-SubCell"/>
</dbReference>
<evidence type="ECO:0000259" key="6">
    <source>
        <dbReference type="Pfam" id="PF04893"/>
    </source>
</evidence>
<keyword evidence="4 5" id="KW-0472">Membrane</keyword>
<gene>
    <name evidence="7" type="ORF">PSA7680_00017</name>
</gene>
<feature type="transmembrane region" description="Helical" evidence="5">
    <location>
        <begin position="137"/>
        <end position="156"/>
    </location>
</feature>
<proteinExistence type="predicted"/>
<evidence type="ECO:0000313" key="7">
    <source>
        <dbReference type="EMBL" id="SLN10338.1"/>
    </source>
</evidence>
<accession>A0A1Y5R7J4</accession>
<organism evidence="7 8">
    <name type="scientific">Pseudoruegeria aquimaris</name>
    <dbReference type="NCBI Taxonomy" id="393663"/>
    <lineage>
        <taxon>Bacteria</taxon>
        <taxon>Pseudomonadati</taxon>
        <taxon>Pseudomonadota</taxon>
        <taxon>Alphaproteobacteria</taxon>
        <taxon>Rhodobacterales</taxon>
        <taxon>Roseobacteraceae</taxon>
        <taxon>Pseudoruegeria</taxon>
    </lineage>
</organism>
<name>A0A1Y5R7J4_9RHOB</name>
<evidence type="ECO:0000313" key="8">
    <source>
        <dbReference type="Proteomes" id="UP000193409"/>
    </source>
</evidence>